<dbReference type="AlphaFoldDB" id="A0A849SK84"/>
<dbReference type="Proteomes" id="UP000580839">
    <property type="component" value="Unassembled WGS sequence"/>
</dbReference>
<evidence type="ECO:0000313" key="2">
    <source>
        <dbReference type="Proteomes" id="UP000580839"/>
    </source>
</evidence>
<dbReference type="GO" id="GO:0015035">
    <property type="term" value="F:protein-disulfide reductase activity"/>
    <property type="evidence" value="ECO:0007669"/>
    <property type="project" value="InterPro"/>
</dbReference>
<proteinExistence type="predicted"/>
<dbReference type="EMBL" id="JABFRW010000034">
    <property type="protein sequence ID" value="NOT33247.1"/>
    <property type="molecule type" value="Genomic_DNA"/>
</dbReference>
<protein>
    <submittedName>
        <fullName evidence="1">DUF393 domain-containing protein</fullName>
    </submittedName>
</protein>
<evidence type="ECO:0000313" key="1">
    <source>
        <dbReference type="EMBL" id="NOT33247.1"/>
    </source>
</evidence>
<dbReference type="InterPro" id="IPR007263">
    <property type="entry name" value="DCC1-like"/>
</dbReference>
<accession>A0A849SK84</accession>
<sequence>MSDASRRDPLDVYFDASCGLCSGFTAWAIEQDRDGRLRALPATSPLAAERTGRSSAQLLETLHAWDAERGVLSGIPAVAAVLERLP</sequence>
<gene>
    <name evidence="1" type="ORF">HOP12_03655</name>
</gene>
<name>A0A849SK84_UNCEI</name>
<organism evidence="1 2">
    <name type="scientific">Eiseniibacteriota bacterium</name>
    <dbReference type="NCBI Taxonomy" id="2212470"/>
    <lineage>
        <taxon>Bacteria</taxon>
        <taxon>Candidatus Eiseniibacteriota</taxon>
    </lineage>
</organism>
<reference evidence="1 2" key="1">
    <citation type="submission" date="2020-04" db="EMBL/GenBank/DDBJ databases">
        <title>Metagenomic profiling of ammonia- and methane-oxidizing microorganisms in a Dutch drinking water treatment plant.</title>
        <authorList>
            <person name="Poghosyan L."/>
            <person name="Leucker S."/>
        </authorList>
    </citation>
    <scope>NUCLEOTIDE SEQUENCE [LARGE SCALE GENOMIC DNA]</scope>
    <source>
        <strain evidence="1">S-RSF-IL-03</strain>
    </source>
</reference>
<dbReference type="Pfam" id="PF04134">
    <property type="entry name" value="DCC1-like"/>
    <property type="match status" value="1"/>
</dbReference>
<comment type="caution">
    <text evidence="1">The sequence shown here is derived from an EMBL/GenBank/DDBJ whole genome shotgun (WGS) entry which is preliminary data.</text>
</comment>
<feature type="non-terminal residue" evidence="1">
    <location>
        <position position="86"/>
    </location>
</feature>